<dbReference type="Gene3D" id="3.30.1490.20">
    <property type="entry name" value="ATP-grasp fold, A domain"/>
    <property type="match status" value="1"/>
</dbReference>
<dbReference type="PANTHER" id="PTHR21621">
    <property type="entry name" value="RIBOSOMAL PROTEIN S6 MODIFICATION PROTEIN"/>
    <property type="match status" value="1"/>
</dbReference>
<keyword evidence="3 4" id="KW-0067">ATP-binding</keyword>
<dbReference type="Gene3D" id="3.30.470.20">
    <property type="entry name" value="ATP-grasp fold, B domain"/>
    <property type="match status" value="1"/>
</dbReference>
<dbReference type="EMBL" id="CP036299">
    <property type="protein sequence ID" value="QDV31412.1"/>
    <property type="molecule type" value="Genomic_DNA"/>
</dbReference>
<keyword evidence="7" id="KW-1185">Reference proteome</keyword>
<dbReference type="InterPro" id="IPR004666">
    <property type="entry name" value="Rp_bS6_RimK/Lys_biosynth_LsyX"/>
</dbReference>
<dbReference type="Pfam" id="PF02951">
    <property type="entry name" value="GSH-S_N"/>
    <property type="match status" value="1"/>
</dbReference>
<dbReference type="GO" id="GO:0005524">
    <property type="term" value="F:ATP binding"/>
    <property type="evidence" value="ECO:0007669"/>
    <property type="project" value="UniProtKB-UniRule"/>
</dbReference>
<dbReference type="RefSeq" id="WP_145302271.1">
    <property type="nucleotide sequence ID" value="NZ_CP036299.1"/>
</dbReference>
<protein>
    <submittedName>
        <fullName evidence="6">Alpha-aminoadipate--LysW ligase LysX</fullName>
        <ecNumber evidence="6">6.3.2.-</ecNumber>
    </submittedName>
</protein>
<dbReference type="NCBIfam" id="TIGR00768">
    <property type="entry name" value="rimK_fam"/>
    <property type="match status" value="1"/>
</dbReference>
<evidence type="ECO:0000256" key="3">
    <source>
        <dbReference type="ARBA" id="ARBA00022840"/>
    </source>
</evidence>
<dbReference type="Proteomes" id="UP000315349">
    <property type="component" value="Chromosome"/>
</dbReference>
<dbReference type="PROSITE" id="PS50975">
    <property type="entry name" value="ATP_GRASP"/>
    <property type="match status" value="1"/>
</dbReference>
<dbReference type="GO" id="GO:0046872">
    <property type="term" value="F:metal ion binding"/>
    <property type="evidence" value="ECO:0007669"/>
    <property type="project" value="UniProtKB-KW"/>
</dbReference>
<dbReference type="KEGG" id="peh:Spb1_33560"/>
<dbReference type="InterPro" id="IPR004215">
    <property type="entry name" value="GSHS_N"/>
</dbReference>
<dbReference type="GO" id="GO:0004363">
    <property type="term" value="F:glutathione synthase activity"/>
    <property type="evidence" value="ECO:0007669"/>
    <property type="project" value="InterPro"/>
</dbReference>
<keyword evidence="2 4" id="KW-0547">Nucleotide-binding</keyword>
<evidence type="ECO:0000256" key="2">
    <source>
        <dbReference type="ARBA" id="ARBA00022741"/>
    </source>
</evidence>
<dbReference type="SUPFAM" id="SSF56059">
    <property type="entry name" value="Glutathione synthetase ATP-binding domain-like"/>
    <property type="match status" value="1"/>
</dbReference>
<dbReference type="GO" id="GO:0005737">
    <property type="term" value="C:cytoplasm"/>
    <property type="evidence" value="ECO:0007669"/>
    <property type="project" value="TreeGrafter"/>
</dbReference>
<dbReference type="Gene3D" id="3.40.50.20">
    <property type="match status" value="1"/>
</dbReference>
<name>A0A518GS44_9PLAN</name>
<dbReference type="Pfam" id="PF08443">
    <property type="entry name" value="RimK"/>
    <property type="match status" value="1"/>
</dbReference>
<dbReference type="PANTHER" id="PTHR21621:SF0">
    <property type="entry name" value="BETA-CITRYLGLUTAMATE SYNTHASE B-RELATED"/>
    <property type="match status" value="1"/>
</dbReference>
<evidence type="ECO:0000256" key="1">
    <source>
        <dbReference type="ARBA" id="ARBA00022723"/>
    </source>
</evidence>
<dbReference type="AlphaFoldDB" id="A0A518GS44"/>
<organism evidence="6 7">
    <name type="scientific">Planctopirus ephydatiae</name>
    <dbReference type="NCBI Taxonomy" id="2528019"/>
    <lineage>
        <taxon>Bacteria</taxon>
        <taxon>Pseudomonadati</taxon>
        <taxon>Planctomycetota</taxon>
        <taxon>Planctomycetia</taxon>
        <taxon>Planctomycetales</taxon>
        <taxon>Planctomycetaceae</taxon>
        <taxon>Planctopirus</taxon>
    </lineage>
</organism>
<dbReference type="InterPro" id="IPR011761">
    <property type="entry name" value="ATP-grasp"/>
</dbReference>
<keyword evidence="1" id="KW-0479">Metal-binding</keyword>
<dbReference type="InterPro" id="IPR013815">
    <property type="entry name" value="ATP_grasp_subdomain_1"/>
</dbReference>
<gene>
    <name evidence="6" type="primary">lysX</name>
    <name evidence="6" type="ORF">Spb1_33560</name>
</gene>
<sequence>MTAVLKMGVLSQPGNWSLEQIELAARERGHMVVPLEFSELAASCGSVTRSATWPIEITGQAFLKRSTEVMPRFELEELDALIVRSMPGGSLEQVVTRMNLLALAEQKGLPIINSPKSLECAIDKFLTTARLAHAGLPVPATFVCETAQAALEAFEKLGRNVVLKPLFGSEGRGIFRIEEPELLWRVAQTLVRTGAVLYLQEYIDHGGRDLRVLVLNGVPLGAIERMSQEDFRTNLSLGGQSMRTELDDEAASLAVAAAKTVGTVFAGVDLVRHPDGQWLLLEVNGVPGWKGFQAATGIPVAIRLIEYVEQLVELSQAGRSEPGG</sequence>
<dbReference type="InterPro" id="IPR016185">
    <property type="entry name" value="PreATP-grasp_dom_sf"/>
</dbReference>
<evidence type="ECO:0000256" key="4">
    <source>
        <dbReference type="PROSITE-ProRule" id="PRU00409"/>
    </source>
</evidence>
<dbReference type="InterPro" id="IPR013651">
    <property type="entry name" value="ATP-grasp_RimK-type"/>
</dbReference>
<dbReference type="OrthoDB" id="9786585at2"/>
<proteinExistence type="predicted"/>
<reference evidence="6 7" key="1">
    <citation type="submission" date="2019-02" db="EMBL/GenBank/DDBJ databases">
        <title>Deep-cultivation of Planctomycetes and their phenomic and genomic characterization uncovers novel biology.</title>
        <authorList>
            <person name="Wiegand S."/>
            <person name="Jogler M."/>
            <person name="Boedeker C."/>
            <person name="Pinto D."/>
            <person name="Vollmers J."/>
            <person name="Rivas-Marin E."/>
            <person name="Kohn T."/>
            <person name="Peeters S.H."/>
            <person name="Heuer A."/>
            <person name="Rast P."/>
            <person name="Oberbeckmann S."/>
            <person name="Bunk B."/>
            <person name="Jeske O."/>
            <person name="Meyerdierks A."/>
            <person name="Storesund J.E."/>
            <person name="Kallscheuer N."/>
            <person name="Luecker S."/>
            <person name="Lage O.M."/>
            <person name="Pohl T."/>
            <person name="Merkel B.J."/>
            <person name="Hornburger P."/>
            <person name="Mueller R.-W."/>
            <person name="Bruemmer F."/>
            <person name="Labrenz M."/>
            <person name="Spormann A.M."/>
            <person name="Op den Camp H."/>
            <person name="Overmann J."/>
            <person name="Amann R."/>
            <person name="Jetten M.S.M."/>
            <person name="Mascher T."/>
            <person name="Medema M.H."/>
            <person name="Devos D.P."/>
            <person name="Kaster A.-K."/>
            <person name="Ovreas L."/>
            <person name="Rohde M."/>
            <person name="Galperin M.Y."/>
            <person name="Jogler C."/>
        </authorList>
    </citation>
    <scope>NUCLEOTIDE SEQUENCE [LARGE SCALE GENOMIC DNA]</scope>
    <source>
        <strain evidence="6 7">Spb1</strain>
    </source>
</reference>
<dbReference type="SUPFAM" id="SSF52440">
    <property type="entry name" value="PreATP-grasp domain"/>
    <property type="match status" value="1"/>
</dbReference>
<evidence type="ECO:0000313" key="7">
    <source>
        <dbReference type="Proteomes" id="UP000315349"/>
    </source>
</evidence>
<feature type="domain" description="ATP-grasp" evidence="5">
    <location>
        <begin position="128"/>
        <end position="309"/>
    </location>
</feature>
<keyword evidence="6" id="KW-0436">Ligase</keyword>
<evidence type="ECO:0000313" key="6">
    <source>
        <dbReference type="EMBL" id="QDV31412.1"/>
    </source>
</evidence>
<dbReference type="EC" id="6.3.2.-" evidence="6"/>
<accession>A0A518GS44</accession>
<evidence type="ECO:0000259" key="5">
    <source>
        <dbReference type="PROSITE" id="PS50975"/>
    </source>
</evidence>